<reference evidence="3 4" key="1">
    <citation type="submission" date="2020-01" db="EMBL/GenBank/DDBJ databases">
        <authorList>
            <consortium name="DOE Joint Genome Institute"/>
            <person name="Haridas S."/>
            <person name="Albert R."/>
            <person name="Binder M."/>
            <person name="Bloem J."/>
            <person name="Labutti K."/>
            <person name="Salamov A."/>
            <person name="Andreopoulos B."/>
            <person name="Baker S.E."/>
            <person name="Barry K."/>
            <person name="Bills G."/>
            <person name="Bluhm B.H."/>
            <person name="Cannon C."/>
            <person name="Castanera R."/>
            <person name="Culley D.E."/>
            <person name="Daum C."/>
            <person name="Ezra D."/>
            <person name="Gonzalez J.B."/>
            <person name="Henrissat B."/>
            <person name="Kuo A."/>
            <person name="Liang C."/>
            <person name="Lipzen A."/>
            <person name="Lutzoni F."/>
            <person name="Magnuson J."/>
            <person name="Mondo S."/>
            <person name="Nolan M."/>
            <person name="Ohm R."/>
            <person name="Pangilinan J."/>
            <person name="Park H.-J.H."/>
            <person name="Ramirez L."/>
            <person name="Alfaro M."/>
            <person name="Sun H."/>
            <person name="Tritt A."/>
            <person name="Yoshinaga Y."/>
            <person name="Zwiers L.-H.L."/>
            <person name="Turgeon B.G."/>
            <person name="Goodwin S.B."/>
            <person name="Spatafora J.W."/>
            <person name="Crous P.W."/>
            <person name="Grigoriev I.V."/>
        </authorList>
    </citation>
    <scope>NUCLEOTIDE SEQUENCE [LARGE SCALE GENOMIC DNA]</scope>
    <source>
        <strain evidence="3 4">CBS 611.86</strain>
    </source>
</reference>
<feature type="region of interest" description="Disordered" evidence="1">
    <location>
        <begin position="47"/>
        <end position="113"/>
    </location>
</feature>
<gene>
    <name evidence="3" type="ORF">BDV95DRAFT_607068</name>
</gene>
<accession>A0A7C8I811</accession>
<keyword evidence="4" id="KW-1185">Reference proteome</keyword>
<feature type="signal peptide" evidence="2">
    <location>
        <begin position="1"/>
        <end position="33"/>
    </location>
</feature>
<comment type="caution">
    <text evidence="3">The sequence shown here is derived from an EMBL/GenBank/DDBJ whole genome shotgun (WGS) entry which is preliminary data.</text>
</comment>
<feature type="region of interest" description="Disordered" evidence="1">
    <location>
        <begin position="325"/>
        <end position="407"/>
    </location>
</feature>
<evidence type="ECO:0000256" key="2">
    <source>
        <dbReference type="SAM" id="SignalP"/>
    </source>
</evidence>
<feature type="compositionally biased region" description="Polar residues" evidence="1">
    <location>
        <begin position="74"/>
        <end position="85"/>
    </location>
</feature>
<proteinExistence type="predicted"/>
<dbReference type="OrthoDB" id="3801446at2759"/>
<feature type="compositionally biased region" description="Basic residues" evidence="1">
    <location>
        <begin position="93"/>
        <end position="103"/>
    </location>
</feature>
<feature type="compositionally biased region" description="Low complexity" evidence="1">
    <location>
        <begin position="374"/>
        <end position="383"/>
    </location>
</feature>
<sequence>MPCPLAPSTPAVLLSSPATVILLLLLLLANVSTGSMQGPEQLPALSAAEDAGQHALARQPSQPQLETRQDRRNGSISAPVSTDQDVSPPLYPRARKSEKRARKPSPSPAGAYLQPLPTIETIMTYPSLTRPVYDSLVRGDPPAKTYHTIVRSPKPPAMRVLDNNLLRAAEIQAQRRRKRAGSARSRSSTASSTASSSSNTSSSSSAGRSAGSVAGESDSSASDVSEPSTPLSASAASKSATGALPPSWGLPYPSLSSHPLSPAPDQSLYYPPIVSTERDTDMFMFASDSAAHSSGASSPAESFHSSFSALSSSASDVDVESTAATLSSSRSAAPSPASAAYPSPPASPRRERRESASAGEDYLAYPSPPPSPSPGAGAQQQQRPVPPPHERLAFTFPPPPNIPSLTGLSASPDIDSELARNAHEFDLGEQTLGGGMLFDDDDDSGDDDMEWSMNGGTLVFALGAAGVAMSPRAMEGGCCGCNRRRGRGLGLYVIDEEDEEVGGK</sequence>
<name>A0A7C8I811_9PLEO</name>
<keyword evidence="2" id="KW-0732">Signal</keyword>
<evidence type="ECO:0000313" key="3">
    <source>
        <dbReference type="EMBL" id="KAF2871646.1"/>
    </source>
</evidence>
<feature type="compositionally biased region" description="Low complexity" evidence="1">
    <location>
        <begin position="325"/>
        <end position="341"/>
    </location>
</feature>
<dbReference type="AlphaFoldDB" id="A0A7C8I811"/>
<feature type="compositionally biased region" description="Low complexity" evidence="1">
    <location>
        <begin position="182"/>
        <end position="260"/>
    </location>
</feature>
<feature type="chain" id="PRO_5028867399" evidence="2">
    <location>
        <begin position="34"/>
        <end position="504"/>
    </location>
</feature>
<feature type="region of interest" description="Disordered" evidence="1">
    <location>
        <begin position="172"/>
        <end position="273"/>
    </location>
</feature>
<evidence type="ECO:0000256" key="1">
    <source>
        <dbReference type="SAM" id="MobiDB-lite"/>
    </source>
</evidence>
<evidence type="ECO:0000313" key="4">
    <source>
        <dbReference type="Proteomes" id="UP000481861"/>
    </source>
</evidence>
<dbReference type="Proteomes" id="UP000481861">
    <property type="component" value="Unassembled WGS sequence"/>
</dbReference>
<organism evidence="3 4">
    <name type="scientific">Massariosphaeria phaeospora</name>
    <dbReference type="NCBI Taxonomy" id="100035"/>
    <lineage>
        <taxon>Eukaryota</taxon>
        <taxon>Fungi</taxon>
        <taxon>Dikarya</taxon>
        <taxon>Ascomycota</taxon>
        <taxon>Pezizomycotina</taxon>
        <taxon>Dothideomycetes</taxon>
        <taxon>Pleosporomycetidae</taxon>
        <taxon>Pleosporales</taxon>
        <taxon>Pleosporales incertae sedis</taxon>
        <taxon>Massariosphaeria</taxon>
    </lineage>
</organism>
<dbReference type="EMBL" id="JAADJZ010000011">
    <property type="protein sequence ID" value="KAF2871646.1"/>
    <property type="molecule type" value="Genomic_DNA"/>
</dbReference>
<protein>
    <submittedName>
        <fullName evidence="3">Uncharacterized protein</fullName>
    </submittedName>
</protein>